<evidence type="ECO:0000256" key="2">
    <source>
        <dbReference type="ARBA" id="ARBA00023136"/>
    </source>
</evidence>
<accession>A0A5B8UV80</accession>
<keyword evidence="7" id="KW-1185">Reference proteome</keyword>
<keyword evidence="2" id="KW-0472">Membrane</keyword>
<comment type="subcellular location">
    <subcellularLocation>
        <location evidence="1">Cell outer membrane</location>
    </subcellularLocation>
</comment>
<sequence length="936" mass="103998">MRSTLSLCLFISLFSLSVSAQSNYAVKGVIADSVEHAKLGNASVAVLEAKDSILVKFTRTAENGSFSLTGLTKGKFILLVSYPDYADYVEPFSLDSLKPEHRFGNINMNLKSRLLQEVIVKGTAAQIKIKGDTTEFNARAFVTQPNAKVEDLLKQLPGIQVDKDGKITAQGETVNKVLVDGEEFFGDDPTLVTKNLRADMVDKVQLYDKKSDQATFTGIDDGQRTKTLNIKLKEDKKNGYFGKADVGAGNDGYYQGQVLFNRFKGKQKFSVYGTVGNDGKTGLGWQDSQKYGGGSDNVQVVDDGVMFFSGGGDDLDSWNGNYDGKGIPIARTGGAHYDTKWNSDKESLNGNYKIGSLTVDGTDNNISQNNYSLTGVQNTNSDQKYHNYLFRQKLDATYKLKIDTTSDLKLYADGTSKNSQTLSDYHSSTTDGDGNLVNNNIRKVKNNVDTKIFDISAFYTKKFKKKGRTFSWNISESYNESTAKGNLYSDITSYTYNPNTSHDSIVDQYKTNDLKSSVLNSSMTYTEPLSKFTSVIFNYGLGIANSSADRKSFNQSSPGVYNVLDNTYSNDYKLNDLSNQGGAVVNYKRGKVTFNFGSKVTFVNFDQTNLYTGDEFKRTFVNWAPQAFIRYDITKQSGFNINYNGRTTQPTVDQIQPVLVNSDPLNIVLGNPNLTPSFTNNFRINYHSYKVLTDQYLGIYGNFSFITNPIVNSSVTDTSATAIIRGRTTTQYINLDKKPYNYYGGLYFGRKIPLGGLQIGLNLNANGSKNYNLSNNQLNIITSNSYSPSLQVSRYAEKKFNVNFNFGPTYTTGGSSLQKTSNNGHGFQGYGEFGVYLPGKFQISSDANYQYTSKTQTFPTDFSRVLWNAKITKSFTKEESFKLSLACNDILNQNSGFDRGSSGTLITQDRYTTIKRFFLVEFIWEFNHVGGGAPKK</sequence>
<dbReference type="RefSeq" id="WP_147031409.1">
    <property type="nucleotide sequence ID" value="NZ_CP042436.1"/>
</dbReference>
<name>A0A5B8UV80_9SPHI</name>
<dbReference type="InterPro" id="IPR008969">
    <property type="entry name" value="CarboxyPept-like_regulatory"/>
</dbReference>
<keyword evidence="4" id="KW-0732">Signal</keyword>
<evidence type="ECO:0000313" key="6">
    <source>
        <dbReference type="EMBL" id="QEC62832.1"/>
    </source>
</evidence>
<keyword evidence="3" id="KW-0998">Cell outer membrane</keyword>
<organism evidence="6 7">
    <name type="scientific">Mucilaginibacter ginsenosidivorans</name>
    <dbReference type="NCBI Taxonomy" id="398053"/>
    <lineage>
        <taxon>Bacteria</taxon>
        <taxon>Pseudomonadati</taxon>
        <taxon>Bacteroidota</taxon>
        <taxon>Sphingobacteriia</taxon>
        <taxon>Sphingobacteriales</taxon>
        <taxon>Sphingobacteriaceae</taxon>
        <taxon>Mucilaginibacter</taxon>
    </lineage>
</organism>
<dbReference type="OrthoDB" id="1086219at2"/>
<dbReference type="SUPFAM" id="SSF56935">
    <property type="entry name" value="Porins"/>
    <property type="match status" value="1"/>
</dbReference>
<dbReference type="Proteomes" id="UP000321479">
    <property type="component" value="Chromosome"/>
</dbReference>
<dbReference type="GO" id="GO:0009279">
    <property type="term" value="C:cell outer membrane"/>
    <property type="evidence" value="ECO:0007669"/>
    <property type="project" value="UniProtKB-SubCell"/>
</dbReference>
<reference evidence="6 7" key="1">
    <citation type="journal article" date="2017" name="Curr. Microbiol.">
        <title>Mucilaginibacter ginsenosidivorans sp. nov., Isolated from Soil of Ginseng Field.</title>
        <authorList>
            <person name="Kim M.M."/>
            <person name="Siddiqi M.Z."/>
            <person name="Im W.T."/>
        </authorList>
    </citation>
    <scope>NUCLEOTIDE SEQUENCE [LARGE SCALE GENOMIC DNA]</scope>
    <source>
        <strain evidence="6 7">Gsoil 3017</strain>
    </source>
</reference>
<protein>
    <submittedName>
        <fullName evidence="6">Outer membrane beta-barrel protein</fullName>
    </submittedName>
</protein>
<dbReference type="EMBL" id="CP042436">
    <property type="protein sequence ID" value="QEC62832.1"/>
    <property type="molecule type" value="Genomic_DNA"/>
</dbReference>
<evidence type="ECO:0000256" key="4">
    <source>
        <dbReference type="SAM" id="SignalP"/>
    </source>
</evidence>
<dbReference type="Gene3D" id="2.40.170.20">
    <property type="entry name" value="TonB-dependent receptor, beta-barrel domain"/>
    <property type="match status" value="1"/>
</dbReference>
<dbReference type="AlphaFoldDB" id="A0A5B8UV80"/>
<dbReference type="SUPFAM" id="SSF49464">
    <property type="entry name" value="Carboxypeptidase regulatory domain-like"/>
    <property type="match status" value="1"/>
</dbReference>
<proteinExistence type="predicted"/>
<evidence type="ECO:0000256" key="1">
    <source>
        <dbReference type="ARBA" id="ARBA00004442"/>
    </source>
</evidence>
<evidence type="ECO:0000256" key="3">
    <source>
        <dbReference type="ARBA" id="ARBA00023237"/>
    </source>
</evidence>
<dbReference type="InterPro" id="IPR041700">
    <property type="entry name" value="OMP_b-brl_3"/>
</dbReference>
<evidence type="ECO:0000259" key="5">
    <source>
        <dbReference type="Pfam" id="PF14905"/>
    </source>
</evidence>
<feature type="domain" description="Outer membrane protein beta-barrel" evidence="5">
    <location>
        <begin position="461"/>
        <end position="916"/>
    </location>
</feature>
<feature type="chain" id="PRO_5022714059" evidence="4">
    <location>
        <begin position="21"/>
        <end position="936"/>
    </location>
</feature>
<gene>
    <name evidence="6" type="ORF">FRZ54_09665</name>
</gene>
<dbReference type="KEGG" id="mgin:FRZ54_09665"/>
<dbReference type="InterPro" id="IPR036942">
    <property type="entry name" value="Beta-barrel_TonB_sf"/>
</dbReference>
<feature type="signal peptide" evidence="4">
    <location>
        <begin position="1"/>
        <end position="20"/>
    </location>
</feature>
<dbReference type="Pfam" id="PF14905">
    <property type="entry name" value="OMP_b-brl_3"/>
    <property type="match status" value="1"/>
</dbReference>
<evidence type="ECO:0000313" key="7">
    <source>
        <dbReference type="Proteomes" id="UP000321479"/>
    </source>
</evidence>